<gene>
    <name evidence="8" type="ORF">ACFQZ6_05520</name>
</gene>
<dbReference type="Gene3D" id="3.10.50.10">
    <property type="match status" value="1"/>
</dbReference>
<reference evidence="9" key="1">
    <citation type="journal article" date="2019" name="Int. J. Syst. Evol. Microbiol.">
        <title>The Global Catalogue of Microorganisms (GCM) 10K type strain sequencing project: providing services to taxonomists for standard genome sequencing and annotation.</title>
        <authorList>
            <consortium name="The Broad Institute Genomics Platform"/>
            <consortium name="The Broad Institute Genome Sequencing Center for Infectious Disease"/>
            <person name="Wu L."/>
            <person name="Ma J."/>
        </authorList>
    </citation>
    <scope>NUCLEOTIDE SEQUENCE [LARGE SCALE GENOMIC DNA]</scope>
    <source>
        <strain evidence="9">CGMCC 4.7400</strain>
    </source>
</reference>
<keyword evidence="1 5" id="KW-0378">Hydrolase</keyword>
<keyword evidence="2" id="KW-0146">Chitin degradation</keyword>
<protein>
    <submittedName>
        <fullName evidence="8">Chitinase C-terminal domain-containing protein</fullName>
    </submittedName>
</protein>
<dbReference type="Gene3D" id="2.10.10.20">
    <property type="entry name" value="Carbohydrate-binding module superfamily 5/12"/>
    <property type="match status" value="1"/>
</dbReference>
<dbReference type="InterPro" id="IPR001579">
    <property type="entry name" value="Glyco_hydro_18_chit_AS"/>
</dbReference>
<proteinExistence type="predicted"/>
<dbReference type="InterPro" id="IPR017853">
    <property type="entry name" value="GH"/>
</dbReference>
<dbReference type="SUPFAM" id="SSF54556">
    <property type="entry name" value="Chitinase insertion domain"/>
    <property type="match status" value="1"/>
</dbReference>
<dbReference type="InterPro" id="IPR029070">
    <property type="entry name" value="Chitinase_insertion_sf"/>
</dbReference>
<organism evidence="8 9">
    <name type="scientific">Streptomyces flavalbus</name>
    <dbReference type="NCBI Taxonomy" id="2665155"/>
    <lineage>
        <taxon>Bacteria</taxon>
        <taxon>Bacillati</taxon>
        <taxon>Actinomycetota</taxon>
        <taxon>Actinomycetes</taxon>
        <taxon>Kitasatosporales</taxon>
        <taxon>Streptomycetaceae</taxon>
        <taxon>Streptomyces</taxon>
    </lineage>
</organism>
<evidence type="ECO:0000313" key="8">
    <source>
        <dbReference type="EMBL" id="MFD0313700.1"/>
    </source>
</evidence>
<dbReference type="InterPro" id="IPR011583">
    <property type="entry name" value="Chitinase_II/V-like_cat"/>
</dbReference>
<comment type="caution">
    <text evidence="8">The sequence shown here is derived from an EMBL/GenBank/DDBJ whole genome shotgun (WGS) entry which is preliminary data.</text>
</comment>
<dbReference type="Pfam" id="PF00704">
    <property type="entry name" value="Glyco_hydro_18"/>
    <property type="match status" value="1"/>
</dbReference>
<dbReference type="SUPFAM" id="SSF51445">
    <property type="entry name" value="(Trans)glycosidases"/>
    <property type="match status" value="1"/>
</dbReference>
<dbReference type="SUPFAM" id="SSF51055">
    <property type="entry name" value="Carbohydrate binding domain"/>
    <property type="match status" value="1"/>
</dbReference>
<dbReference type="EMBL" id="JBHTEB010000001">
    <property type="protein sequence ID" value="MFD0313700.1"/>
    <property type="molecule type" value="Genomic_DNA"/>
</dbReference>
<evidence type="ECO:0000256" key="5">
    <source>
        <dbReference type="RuleBase" id="RU000489"/>
    </source>
</evidence>
<dbReference type="SMART" id="SM00636">
    <property type="entry name" value="Glyco_18"/>
    <property type="match status" value="1"/>
</dbReference>
<dbReference type="InterPro" id="IPR050314">
    <property type="entry name" value="Glycosyl_Hydrlase_18"/>
</dbReference>
<dbReference type="SMART" id="SM00495">
    <property type="entry name" value="ChtBD3"/>
    <property type="match status" value="1"/>
</dbReference>
<sequence length="779" mass="83314">MLSPTRTPSRNQKRPALLAVAGAAAGLVLAGLLPAGVSHAADQESCRPDGLYRTPGVDVPYCSVYDAAGREKMGADHQRRVIGYFTGWRTGKDGTPAYLASDIPWDKVTHINYAFAHVDGGNRISVGADGATNAATGMTWPGVSGAEMDATLPYKGHFNLLNKFKKQHPDVKTLISVGGWAETGGYFDDSGKRVDSGGFYSMATNADGSVNQSGIDTFADSTVQFLRKYGFNGVDIDYEYPTSMKDAGNPLDYSISNARRAGLVKGYAALMKTLREKLDRAGVTDGRHYMLTVAAPSSGYLLRGMETFQVQKYLDYVNIMSYDLHGAWNEYVGPNASLFDDGKDAELAAAGVYSTSQYGGIGYLNTDWAYHYFRGSMPAGRINIGLPYYTRGFKNVTGGTDGLWGRAATTNCPAGSGLTKCGDGATGIDNLWHDLDTTGKESPAGSNPMWHAKNLEKGVVGDYVTRYGFPADTRLTGTYARKYDATLVAPWLWNAEKKVFLSTEDEQSVKAKADYVVDRGIGGTMVWELAGDYAWNAAKGEYEQGSTLTTAMYEKFRSATPYGARRATVDLPSEALDVDVQFGQFPLGDSNYPISPKLKITNNTSTALPGGTEFQFDYATSAPGNAKDQSGWGTSVIRSDHTGANVGGLKGDYHRVSLKLPGWQSLAPGASVELDFVYYLPVSTPSNWTVTFGGKTYALAGDLARGTTVVNPGTGTSPSPTPTGPGGSCAVPAWDAGTAYGGGSTVAHKAHTWKAKWWTKGEEPGTTGEWGVWQDLGAC</sequence>
<evidence type="ECO:0000256" key="3">
    <source>
        <dbReference type="ARBA" id="ARBA00023277"/>
    </source>
</evidence>
<dbReference type="Gene3D" id="3.20.20.80">
    <property type="entry name" value="Glycosidases"/>
    <property type="match status" value="1"/>
</dbReference>
<dbReference type="InterPro" id="IPR036573">
    <property type="entry name" value="CBM_sf_5/12"/>
</dbReference>
<dbReference type="CDD" id="cd06548">
    <property type="entry name" value="GH18_chitinase"/>
    <property type="match status" value="1"/>
</dbReference>
<keyword evidence="9" id="KW-1185">Reference proteome</keyword>
<evidence type="ECO:0000256" key="4">
    <source>
        <dbReference type="ARBA" id="ARBA00023295"/>
    </source>
</evidence>
<feature type="signal peptide" evidence="6">
    <location>
        <begin position="1"/>
        <end position="40"/>
    </location>
</feature>
<dbReference type="Pfam" id="PF02839">
    <property type="entry name" value="CBM_5_12"/>
    <property type="match status" value="1"/>
</dbReference>
<dbReference type="CDD" id="cd12215">
    <property type="entry name" value="ChiC_BD"/>
    <property type="match status" value="1"/>
</dbReference>
<accession>A0ABW2W2I7</accession>
<evidence type="ECO:0000256" key="2">
    <source>
        <dbReference type="ARBA" id="ARBA00023024"/>
    </source>
</evidence>
<evidence type="ECO:0000256" key="6">
    <source>
        <dbReference type="SAM" id="SignalP"/>
    </source>
</evidence>
<dbReference type="Pfam" id="PF06483">
    <property type="entry name" value="ChiC"/>
    <property type="match status" value="1"/>
</dbReference>
<name>A0ABW2W2I7_9ACTN</name>
<dbReference type="PROSITE" id="PS01095">
    <property type="entry name" value="GH18_1"/>
    <property type="match status" value="1"/>
</dbReference>
<keyword evidence="3" id="KW-0119">Carbohydrate metabolism</keyword>
<dbReference type="InterPro" id="IPR009470">
    <property type="entry name" value="Chi_C"/>
</dbReference>
<evidence type="ECO:0000259" key="7">
    <source>
        <dbReference type="PROSITE" id="PS51910"/>
    </source>
</evidence>
<dbReference type="PROSITE" id="PS51910">
    <property type="entry name" value="GH18_2"/>
    <property type="match status" value="1"/>
</dbReference>
<dbReference type="InterPro" id="IPR003610">
    <property type="entry name" value="CBM5/12"/>
</dbReference>
<keyword evidence="4 5" id="KW-0326">Glycosidase</keyword>
<evidence type="ECO:0000256" key="1">
    <source>
        <dbReference type="ARBA" id="ARBA00022801"/>
    </source>
</evidence>
<dbReference type="PANTHER" id="PTHR11177">
    <property type="entry name" value="CHITINASE"/>
    <property type="match status" value="1"/>
</dbReference>
<feature type="domain" description="GH18" evidence="7">
    <location>
        <begin position="79"/>
        <end position="545"/>
    </location>
</feature>
<keyword evidence="6" id="KW-0732">Signal</keyword>
<evidence type="ECO:0000313" key="9">
    <source>
        <dbReference type="Proteomes" id="UP001597023"/>
    </source>
</evidence>
<keyword evidence="2" id="KW-0624">Polysaccharide degradation</keyword>
<feature type="chain" id="PRO_5046872509" evidence="6">
    <location>
        <begin position="41"/>
        <end position="779"/>
    </location>
</feature>
<dbReference type="RefSeq" id="WP_381605228.1">
    <property type="nucleotide sequence ID" value="NZ_JBHTEB010000001.1"/>
</dbReference>
<dbReference type="PANTHER" id="PTHR11177:SF308">
    <property type="entry name" value="CHITINASE A"/>
    <property type="match status" value="1"/>
</dbReference>
<dbReference type="InterPro" id="IPR001223">
    <property type="entry name" value="Glyco_hydro18_cat"/>
</dbReference>
<dbReference type="Proteomes" id="UP001597023">
    <property type="component" value="Unassembled WGS sequence"/>
</dbReference>